<dbReference type="PANTHER" id="PTHR43283">
    <property type="entry name" value="BETA-LACTAMASE-RELATED"/>
    <property type="match status" value="1"/>
</dbReference>
<dbReference type="RefSeq" id="WP_068679898.1">
    <property type="nucleotide sequence ID" value="NZ_LYPA01000030.1"/>
</dbReference>
<dbReference type="AlphaFoldDB" id="A0A1A5YQW0"/>
<dbReference type="GO" id="GO:0016787">
    <property type="term" value="F:hydrolase activity"/>
    <property type="evidence" value="ECO:0007669"/>
    <property type="project" value="UniProtKB-KW"/>
</dbReference>
<keyword evidence="3" id="KW-1185">Reference proteome</keyword>
<sequence>MNIGKKVQLDRLIGNQYSNIAGIVVMKNDVICYEKYGDGYTADDTIHIASVTKSIVSALIGIAIHKGYIRDVHQRALDFFPDYVPKRGEKTIQRITISHLLTMTAPYKFKSEPYTKVYSSSDWTKAALDLLGGKRDPGEFLYTTVGCQILTGILANATGQSVLDFASEHLFAPLEIKAPRSAEIKSKEDYFVFLKGRQPSGWVVDPEGIHTGGWGLALTARDLAKIGQLYSNGGMWNGEAILPAQWIEISTRESSRWGDKPYGYLWWVVNDGDQTCYAAMGDGGNIIYVNPEQHTIVAVTSTFMPRARDRMELIRSHIEPLLEKDGAGGGAG</sequence>
<name>A0A1A5YQW0_9BACL</name>
<organism evidence="2 3">
    <name type="scientific">Paenibacillus oryzae</name>
    <dbReference type="NCBI Taxonomy" id="1844972"/>
    <lineage>
        <taxon>Bacteria</taxon>
        <taxon>Bacillati</taxon>
        <taxon>Bacillota</taxon>
        <taxon>Bacilli</taxon>
        <taxon>Bacillales</taxon>
        <taxon>Paenibacillaceae</taxon>
        <taxon>Paenibacillus</taxon>
    </lineage>
</organism>
<protein>
    <submittedName>
        <fullName evidence="2">Serine hydrolase</fullName>
    </submittedName>
</protein>
<evidence type="ECO:0000259" key="1">
    <source>
        <dbReference type="Pfam" id="PF00144"/>
    </source>
</evidence>
<dbReference type="OrthoDB" id="9773047at2"/>
<evidence type="ECO:0000313" key="2">
    <source>
        <dbReference type="EMBL" id="OBR67963.1"/>
    </source>
</evidence>
<dbReference type="InterPro" id="IPR001466">
    <property type="entry name" value="Beta-lactam-related"/>
</dbReference>
<dbReference type="EMBL" id="LYPA01000030">
    <property type="protein sequence ID" value="OBR67963.1"/>
    <property type="molecule type" value="Genomic_DNA"/>
</dbReference>
<dbReference type="Pfam" id="PF00144">
    <property type="entry name" value="Beta-lactamase"/>
    <property type="match status" value="1"/>
</dbReference>
<dbReference type="InterPro" id="IPR050789">
    <property type="entry name" value="Diverse_Enzym_Activities"/>
</dbReference>
<accession>A0A1A5YQW0</accession>
<keyword evidence="2" id="KW-0378">Hydrolase</keyword>
<dbReference type="Gene3D" id="3.40.710.10">
    <property type="entry name" value="DD-peptidase/beta-lactamase superfamily"/>
    <property type="match status" value="1"/>
</dbReference>
<dbReference type="SUPFAM" id="SSF56601">
    <property type="entry name" value="beta-lactamase/transpeptidase-like"/>
    <property type="match status" value="1"/>
</dbReference>
<dbReference type="PANTHER" id="PTHR43283:SF7">
    <property type="entry name" value="BETA-LACTAMASE-RELATED DOMAIN-CONTAINING PROTEIN"/>
    <property type="match status" value="1"/>
</dbReference>
<dbReference type="Proteomes" id="UP000092024">
    <property type="component" value="Unassembled WGS sequence"/>
</dbReference>
<reference evidence="2 3" key="1">
    <citation type="submission" date="2016-05" db="EMBL/GenBank/DDBJ databases">
        <title>Paenibacillus oryzae. sp. nov., isolated from the rice root.</title>
        <authorList>
            <person name="Zhang J."/>
            <person name="Zhang X."/>
        </authorList>
    </citation>
    <scope>NUCLEOTIDE SEQUENCE [LARGE SCALE GENOMIC DNA]</scope>
    <source>
        <strain evidence="2 3">1DrF-4</strain>
    </source>
</reference>
<comment type="caution">
    <text evidence="2">The sequence shown here is derived from an EMBL/GenBank/DDBJ whole genome shotgun (WGS) entry which is preliminary data.</text>
</comment>
<gene>
    <name evidence="2" type="ORF">A7K91_18700</name>
</gene>
<dbReference type="STRING" id="1844972.A7K91_18700"/>
<feature type="domain" description="Beta-lactamase-related" evidence="1">
    <location>
        <begin position="22"/>
        <end position="312"/>
    </location>
</feature>
<evidence type="ECO:0000313" key="3">
    <source>
        <dbReference type="Proteomes" id="UP000092024"/>
    </source>
</evidence>
<dbReference type="InterPro" id="IPR012338">
    <property type="entry name" value="Beta-lactam/transpept-like"/>
</dbReference>
<proteinExistence type="predicted"/>